<dbReference type="GO" id="GO:0009247">
    <property type="term" value="P:glycolipid biosynthetic process"/>
    <property type="evidence" value="ECO:0007669"/>
    <property type="project" value="UniProtKB-ARBA"/>
</dbReference>
<evidence type="ECO:0000313" key="8">
    <source>
        <dbReference type="EMBL" id="SFM28229.1"/>
    </source>
</evidence>
<organism evidence="8 9">
    <name type="scientific">Pelosinus propionicus DSM 13327</name>
    <dbReference type="NCBI Taxonomy" id="1123291"/>
    <lineage>
        <taxon>Bacteria</taxon>
        <taxon>Bacillati</taxon>
        <taxon>Bacillota</taxon>
        <taxon>Negativicutes</taxon>
        <taxon>Selenomonadales</taxon>
        <taxon>Sporomusaceae</taxon>
        <taxon>Pelosinus</taxon>
    </lineage>
</organism>
<keyword evidence="4 8" id="KW-0808">Transferase</keyword>
<dbReference type="PANTHER" id="PTHR30606">
    <property type="entry name" value="LIPID A BIOSYNTHESIS LAUROYL ACYLTRANSFERASE"/>
    <property type="match status" value="1"/>
</dbReference>
<gene>
    <name evidence="8" type="ORF">SAMN04490355_10665</name>
</gene>
<proteinExistence type="predicted"/>
<keyword evidence="3" id="KW-0997">Cell inner membrane</keyword>
<sequence>MNSLAMFISRIFLIFPNNIQSLIAKLVGLAVWAVVSRRRKNIMLKNIREIFHTTESEAYLIGKASITRFGGMLADLLQYPRLSKENIAEMVSFQGLEHLKGALDCGKGAVMVTGHCGNWELLGAALSYQGFPMVGVTRRQRNLSFNRFINVFRKMLPGATVLDKGNLRDVFRALNENKIPLIFIDVDGRETGVFVKFFDRWTSTPPGAAVLARMRGCPIIPAFISKASNGKHNIILQTPIWVDNSVNKETAIYDTMQHLSSILEQHIRRLPHEWFWLQDRWRTEKNE</sequence>
<keyword evidence="6" id="KW-0012">Acyltransferase</keyword>
<dbReference type="PANTHER" id="PTHR30606:SF10">
    <property type="entry name" value="PHOSPHATIDYLINOSITOL MANNOSIDE ACYLTRANSFERASE"/>
    <property type="match status" value="1"/>
</dbReference>
<dbReference type="STRING" id="1123291.SAMN04490355_10665"/>
<name>A0A1I4PK87_9FIRM</name>
<evidence type="ECO:0000256" key="7">
    <source>
        <dbReference type="SAM" id="Phobius"/>
    </source>
</evidence>
<dbReference type="InterPro" id="IPR004960">
    <property type="entry name" value="LipA_acyltrans"/>
</dbReference>
<dbReference type="EMBL" id="FOTS01000066">
    <property type="protein sequence ID" value="SFM28229.1"/>
    <property type="molecule type" value="Genomic_DNA"/>
</dbReference>
<keyword evidence="2" id="KW-1003">Cell membrane</keyword>
<evidence type="ECO:0000256" key="4">
    <source>
        <dbReference type="ARBA" id="ARBA00022679"/>
    </source>
</evidence>
<reference evidence="9" key="1">
    <citation type="submission" date="2016-10" db="EMBL/GenBank/DDBJ databases">
        <authorList>
            <person name="Varghese N."/>
            <person name="Submissions S."/>
        </authorList>
    </citation>
    <scope>NUCLEOTIDE SEQUENCE [LARGE SCALE GENOMIC DNA]</scope>
    <source>
        <strain evidence="9">DSM 13327</strain>
    </source>
</reference>
<dbReference type="RefSeq" id="WP_175490674.1">
    <property type="nucleotide sequence ID" value="NZ_FOTS01000066.1"/>
</dbReference>
<dbReference type="Proteomes" id="UP000199520">
    <property type="component" value="Unassembled WGS sequence"/>
</dbReference>
<dbReference type="Pfam" id="PF03279">
    <property type="entry name" value="Lip_A_acyltrans"/>
    <property type="match status" value="1"/>
</dbReference>
<evidence type="ECO:0000256" key="2">
    <source>
        <dbReference type="ARBA" id="ARBA00022475"/>
    </source>
</evidence>
<keyword evidence="5 7" id="KW-0472">Membrane</keyword>
<keyword evidence="7" id="KW-0812">Transmembrane</keyword>
<comment type="subcellular location">
    <subcellularLocation>
        <location evidence="1">Cell inner membrane</location>
    </subcellularLocation>
</comment>
<keyword evidence="7" id="KW-1133">Transmembrane helix</keyword>
<evidence type="ECO:0000256" key="3">
    <source>
        <dbReference type="ARBA" id="ARBA00022519"/>
    </source>
</evidence>
<dbReference type="GO" id="GO:0016746">
    <property type="term" value="F:acyltransferase activity"/>
    <property type="evidence" value="ECO:0007669"/>
    <property type="project" value="UniProtKB-KW"/>
</dbReference>
<protein>
    <submittedName>
        <fullName evidence="8">KDO2-lipid IV(A) lauroyltransferase</fullName>
    </submittedName>
</protein>
<dbReference type="CDD" id="cd07984">
    <property type="entry name" value="LPLAT_LABLAT-like"/>
    <property type="match status" value="1"/>
</dbReference>
<keyword evidence="9" id="KW-1185">Reference proteome</keyword>
<dbReference type="AlphaFoldDB" id="A0A1I4PK87"/>
<dbReference type="GO" id="GO:0005886">
    <property type="term" value="C:plasma membrane"/>
    <property type="evidence" value="ECO:0007669"/>
    <property type="project" value="UniProtKB-SubCell"/>
</dbReference>
<evidence type="ECO:0000256" key="6">
    <source>
        <dbReference type="ARBA" id="ARBA00023315"/>
    </source>
</evidence>
<accession>A0A1I4PK87</accession>
<evidence type="ECO:0000313" key="9">
    <source>
        <dbReference type="Proteomes" id="UP000199520"/>
    </source>
</evidence>
<feature type="transmembrane region" description="Helical" evidence="7">
    <location>
        <begin position="12"/>
        <end position="35"/>
    </location>
</feature>
<evidence type="ECO:0000256" key="5">
    <source>
        <dbReference type="ARBA" id="ARBA00023136"/>
    </source>
</evidence>
<evidence type="ECO:0000256" key="1">
    <source>
        <dbReference type="ARBA" id="ARBA00004533"/>
    </source>
</evidence>